<dbReference type="Pfam" id="PF00560">
    <property type="entry name" value="LRR_1"/>
    <property type="match status" value="2"/>
</dbReference>
<keyword evidence="9" id="KW-0472">Membrane</keyword>
<dbReference type="Pfam" id="PF23598">
    <property type="entry name" value="LRR_14"/>
    <property type="match status" value="1"/>
</dbReference>
<evidence type="ECO:0000259" key="13">
    <source>
        <dbReference type="Pfam" id="PF23598"/>
    </source>
</evidence>
<evidence type="ECO:0000256" key="2">
    <source>
        <dbReference type="ARBA" id="ARBA00009592"/>
    </source>
</evidence>
<dbReference type="InterPro" id="IPR003591">
    <property type="entry name" value="Leu-rich_rpt_typical-subtyp"/>
</dbReference>
<keyword evidence="6" id="KW-0732">Signal</keyword>
<organism evidence="14 15">
    <name type="scientific">Hevea brasiliensis</name>
    <name type="common">Para rubber tree</name>
    <name type="synonym">Siphonia brasiliensis</name>
    <dbReference type="NCBI Taxonomy" id="3981"/>
    <lineage>
        <taxon>Eukaryota</taxon>
        <taxon>Viridiplantae</taxon>
        <taxon>Streptophyta</taxon>
        <taxon>Embryophyta</taxon>
        <taxon>Tracheophyta</taxon>
        <taxon>Spermatophyta</taxon>
        <taxon>Magnoliopsida</taxon>
        <taxon>eudicotyledons</taxon>
        <taxon>Gunneridae</taxon>
        <taxon>Pentapetalae</taxon>
        <taxon>rosids</taxon>
        <taxon>fabids</taxon>
        <taxon>Malpighiales</taxon>
        <taxon>Euphorbiaceae</taxon>
        <taxon>Crotonoideae</taxon>
        <taxon>Micrandreae</taxon>
        <taxon>Hevea</taxon>
    </lineage>
</organism>
<keyword evidence="7" id="KW-0677">Repeat</keyword>
<feature type="compositionally biased region" description="Polar residues" evidence="12">
    <location>
        <begin position="424"/>
        <end position="434"/>
    </location>
</feature>
<protein>
    <recommendedName>
        <fullName evidence="13">Disease resistance R13L4/SHOC-2-like LRR domain-containing protein</fullName>
    </recommendedName>
</protein>
<evidence type="ECO:0000313" key="15">
    <source>
        <dbReference type="Proteomes" id="UP000467840"/>
    </source>
</evidence>
<dbReference type="GO" id="GO:0005886">
    <property type="term" value="C:plasma membrane"/>
    <property type="evidence" value="ECO:0007669"/>
    <property type="project" value="UniProtKB-SubCell"/>
</dbReference>
<evidence type="ECO:0000256" key="8">
    <source>
        <dbReference type="ARBA" id="ARBA00022989"/>
    </source>
</evidence>
<evidence type="ECO:0000256" key="6">
    <source>
        <dbReference type="ARBA" id="ARBA00022729"/>
    </source>
</evidence>
<evidence type="ECO:0000256" key="12">
    <source>
        <dbReference type="SAM" id="MobiDB-lite"/>
    </source>
</evidence>
<sequence length="441" mass="49583">MFQQLTELRNLNLSYNEIGGFIDYDEGFERLSELKKLETLDLSYNNFNDSILSSLGALTSLKSLILSWNWMEGSFPSKGFQKLEELDISYNLFNNSILSSLGALTSLRSLKIRENIMEGSFPSKGFERLEDLDISDNRFNKSILSSLGALTSLKTLKIGGNWMKGSFPIQEDVEVEFAMKHRYNSYKGDILFDGWKDLSCNELSGRIPQEIGDLHGIRSLNLSNNHLTGSIPVRFSNLRSLESLDLGNNSLNGEIPSELVMLNFLGTFNVSYNNLSGRVLDKGQFGTFDENSYKGTLYSIGSPYMVEATGYTTECLVQSFLPMGREFVWNFHCSTRSQSIKKQVRCCEDFAHNRSSSSHKIVKEKVHHQAIGDSDYDDVNFSDGSAHDDMNFYDELAAREDEVGNHIGTGEQSQSDDNLGGNILESSSQCNSRPINEITDW</sequence>
<dbReference type="InterPro" id="IPR055414">
    <property type="entry name" value="LRR_R13L4/SHOC2-like"/>
</dbReference>
<evidence type="ECO:0000256" key="5">
    <source>
        <dbReference type="ARBA" id="ARBA00022692"/>
    </source>
</evidence>
<keyword evidence="5" id="KW-0812">Transmembrane</keyword>
<feature type="region of interest" description="Disordered" evidence="12">
    <location>
        <begin position="406"/>
        <end position="441"/>
    </location>
</feature>
<evidence type="ECO:0000256" key="9">
    <source>
        <dbReference type="ARBA" id="ARBA00023136"/>
    </source>
</evidence>
<comment type="similarity">
    <text evidence="2">Belongs to the RLP family.</text>
</comment>
<evidence type="ECO:0000256" key="7">
    <source>
        <dbReference type="ARBA" id="ARBA00022737"/>
    </source>
</evidence>
<dbReference type="FunFam" id="3.80.10.10:FF:000041">
    <property type="entry name" value="LRR receptor-like serine/threonine-protein kinase ERECTA"/>
    <property type="match status" value="1"/>
</dbReference>
<reference evidence="14 15" key="1">
    <citation type="journal article" date="2020" name="Mol. Plant">
        <title>The Chromosome-Based Rubber Tree Genome Provides New Insights into Spurge Genome Evolution and Rubber Biosynthesis.</title>
        <authorList>
            <person name="Liu J."/>
            <person name="Shi C."/>
            <person name="Shi C.C."/>
            <person name="Li W."/>
            <person name="Zhang Q.J."/>
            <person name="Zhang Y."/>
            <person name="Li K."/>
            <person name="Lu H.F."/>
            <person name="Shi C."/>
            <person name="Zhu S.T."/>
            <person name="Xiao Z.Y."/>
            <person name="Nan H."/>
            <person name="Yue Y."/>
            <person name="Zhu X.G."/>
            <person name="Wu Y."/>
            <person name="Hong X.N."/>
            <person name="Fan G.Y."/>
            <person name="Tong Y."/>
            <person name="Zhang D."/>
            <person name="Mao C.L."/>
            <person name="Liu Y.L."/>
            <person name="Hao S.J."/>
            <person name="Liu W.Q."/>
            <person name="Lv M.Q."/>
            <person name="Zhang H.B."/>
            <person name="Liu Y."/>
            <person name="Hu-Tang G.R."/>
            <person name="Wang J.P."/>
            <person name="Wang J.H."/>
            <person name="Sun Y.H."/>
            <person name="Ni S.B."/>
            <person name="Chen W.B."/>
            <person name="Zhang X.C."/>
            <person name="Jiao Y.N."/>
            <person name="Eichler E.E."/>
            <person name="Li G.H."/>
            <person name="Liu X."/>
            <person name="Gao L.Z."/>
        </authorList>
    </citation>
    <scope>NUCLEOTIDE SEQUENCE [LARGE SCALE GENOMIC DNA]</scope>
    <source>
        <strain evidence="15">cv. GT1</strain>
        <tissue evidence="14">Leaf</tissue>
    </source>
</reference>
<comment type="subcellular location">
    <subcellularLocation>
        <location evidence="1">Cell membrane</location>
    </subcellularLocation>
    <subcellularLocation>
        <location evidence="11">Endomembrane system</location>
        <topology evidence="11">Single-pass membrane protein</topology>
    </subcellularLocation>
</comment>
<keyword evidence="3" id="KW-1003">Cell membrane</keyword>
<dbReference type="AlphaFoldDB" id="A0A6A6NDW3"/>
<evidence type="ECO:0000256" key="1">
    <source>
        <dbReference type="ARBA" id="ARBA00004236"/>
    </source>
</evidence>
<accession>A0A6A6NDW3</accession>
<dbReference type="PRINTS" id="PR00019">
    <property type="entry name" value="LEURICHRPT"/>
</dbReference>
<evidence type="ECO:0000256" key="3">
    <source>
        <dbReference type="ARBA" id="ARBA00022475"/>
    </source>
</evidence>
<dbReference type="Proteomes" id="UP000467840">
    <property type="component" value="Chromosome 11"/>
</dbReference>
<keyword evidence="8" id="KW-1133">Transmembrane helix</keyword>
<dbReference type="Gene3D" id="3.80.10.10">
    <property type="entry name" value="Ribonuclease Inhibitor"/>
    <property type="match status" value="1"/>
</dbReference>
<dbReference type="EMBL" id="JAAGAX010000002">
    <property type="protein sequence ID" value="KAF2323176.1"/>
    <property type="molecule type" value="Genomic_DNA"/>
</dbReference>
<keyword evidence="4" id="KW-0433">Leucine-rich repeat</keyword>
<evidence type="ECO:0000256" key="4">
    <source>
        <dbReference type="ARBA" id="ARBA00022614"/>
    </source>
</evidence>
<name>A0A6A6NDW3_HEVBR</name>
<comment type="caution">
    <text evidence="14">The sequence shown here is derived from an EMBL/GenBank/DDBJ whole genome shotgun (WGS) entry which is preliminary data.</text>
</comment>
<keyword evidence="15" id="KW-1185">Reference proteome</keyword>
<dbReference type="InterPro" id="IPR001611">
    <property type="entry name" value="Leu-rich_rpt"/>
</dbReference>
<dbReference type="SUPFAM" id="SSF52058">
    <property type="entry name" value="L domain-like"/>
    <property type="match status" value="1"/>
</dbReference>
<dbReference type="InterPro" id="IPR032675">
    <property type="entry name" value="LRR_dom_sf"/>
</dbReference>
<proteinExistence type="inferred from homology"/>
<gene>
    <name evidence="14" type="ORF">GH714_033857</name>
</gene>
<dbReference type="PANTHER" id="PTHR48062:SF52">
    <property type="entry name" value="RECEPTOR-LIKE PROTEIN 8-RELATED"/>
    <property type="match status" value="1"/>
</dbReference>
<keyword evidence="10" id="KW-0325">Glycoprotein</keyword>
<evidence type="ECO:0000256" key="10">
    <source>
        <dbReference type="ARBA" id="ARBA00023180"/>
    </source>
</evidence>
<dbReference type="SMART" id="SM00369">
    <property type="entry name" value="LRR_TYP"/>
    <property type="match status" value="4"/>
</dbReference>
<dbReference type="InterPro" id="IPR051502">
    <property type="entry name" value="RLP_Defense_Trigger"/>
</dbReference>
<evidence type="ECO:0000256" key="11">
    <source>
        <dbReference type="ARBA" id="ARBA00037847"/>
    </source>
</evidence>
<dbReference type="PANTHER" id="PTHR48062">
    <property type="entry name" value="RECEPTOR-LIKE PROTEIN 14"/>
    <property type="match status" value="1"/>
</dbReference>
<dbReference type="GO" id="GO:0012505">
    <property type="term" value="C:endomembrane system"/>
    <property type="evidence" value="ECO:0007669"/>
    <property type="project" value="UniProtKB-SubCell"/>
</dbReference>
<feature type="domain" description="Disease resistance R13L4/SHOC-2-like LRR" evidence="13">
    <location>
        <begin position="4"/>
        <end position="164"/>
    </location>
</feature>
<evidence type="ECO:0000313" key="14">
    <source>
        <dbReference type="EMBL" id="KAF2323176.1"/>
    </source>
</evidence>